<dbReference type="PANTHER" id="PTHR23523:SF2">
    <property type="entry name" value="2-NITROIMIDAZOLE TRANSPORTER"/>
    <property type="match status" value="1"/>
</dbReference>
<dbReference type="EMBL" id="CP030750">
    <property type="protein sequence ID" value="AXA24763.1"/>
    <property type="molecule type" value="Genomic_DNA"/>
</dbReference>
<feature type="transmembrane region" description="Helical" evidence="4">
    <location>
        <begin position="301"/>
        <end position="323"/>
    </location>
</feature>
<dbReference type="Pfam" id="PF07690">
    <property type="entry name" value="MFS_1"/>
    <property type="match status" value="1"/>
</dbReference>
<dbReference type="Gene3D" id="1.20.1250.20">
    <property type="entry name" value="MFS general substrate transporter like domains"/>
    <property type="match status" value="1"/>
</dbReference>
<dbReference type="InterPro" id="IPR052524">
    <property type="entry name" value="MFS_Cyanate_Porter"/>
</dbReference>
<dbReference type="PANTHER" id="PTHR23523">
    <property type="match status" value="1"/>
</dbReference>
<reference evidence="6 7" key="1">
    <citation type="submission" date="2018-06" db="EMBL/GenBank/DDBJ databases">
        <title>The genome of Pseudomonas putida NX-1, a lignin degrader.</title>
        <authorList>
            <person name="Xu Z."/>
        </authorList>
    </citation>
    <scope>NUCLEOTIDE SEQUENCE [LARGE SCALE GENOMIC DNA]</scope>
    <source>
        <strain evidence="6 7">NX-1</strain>
    </source>
</reference>
<dbReference type="PROSITE" id="PS50850">
    <property type="entry name" value="MFS"/>
    <property type="match status" value="1"/>
</dbReference>
<dbReference type="InterPro" id="IPR011701">
    <property type="entry name" value="MFS"/>
</dbReference>
<dbReference type="InterPro" id="IPR020846">
    <property type="entry name" value="MFS_dom"/>
</dbReference>
<keyword evidence="1 4" id="KW-0812">Transmembrane</keyword>
<evidence type="ECO:0000259" key="5">
    <source>
        <dbReference type="PROSITE" id="PS50850"/>
    </source>
</evidence>
<evidence type="ECO:0000256" key="3">
    <source>
        <dbReference type="ARBA" id="ARBA00023136"/>
    </source>
</evidence>
<dbReference type="GO" id="GO:0022857">
    <property type="term" value="F:transmembrane transporter activity"/>
    <property type="evidence" value="ECO:0007669"/>
    <property type="project" value="InterPro"/>
</dbReference>
<name>A0AAD0L6C6_PSEPU</name>
<feature type="transmembrane region" description="Helical" evidence="4">
    <location>
        <begin position="42"/>
        <end position="64"/>
    </location>
</feature>
<accession>A0AAD0L6C6</accession>
<organism evidence="6 7">
    <name type="scientific">Pseudomonas putida</name>
    <name type="common">Arthrobacter siderocapsulatus</name>
    <dbReference type="NCBI Taxonomy" id="303"/>
    <lineage>
        <taxon>Bacteria</taxon>
        <taxon>Pseudomonadati</taxon>
        <taxon>Pseudomonadota</taxon>
        <taxon>Gammaproteobacteria</taxon>
        <taxon>Pseudomonadales</taxon>
        <taxon>Pseudomonadaceae</taxon>
        <taxon>Pseudomonas</taxon>
    </lineage>
</organism>
<feature type="transmembrane region" description="Helical" evidence="4">
    <location>
        <begin position="76"/>
        <end position="94"/>
    </location>
</feature>
<keyword evidence="2 4" id="KW-1133">Transmembrane helix</keyword>
<evidence type="ECO:0000256" key="1">
    <source>
        <dbReference type="ARBA" id="ARBA00022692"/>
    </source>
</evidence>
<sequence>MASDKHHLKAVIGLLVLSLALRPAIVSIGPILLPIQQHFGLSFTQAALLTAIPDVCMGLMALLAPSLARRHGTDRCVVAALVLLGAACLLRALAGTTMLLLFSTFLVSVGIAIAGALIGGWIKTHFPQRPALFMGIYAAGLSVGASLSAVLTAPITALAQSWRVGSGIWSMLCVSAVLSWLWMGRRLSVSTPIVAPLDNQPTRLPWTEPQAWRVALHFGASQFVVYALFAWLAPASSERALTSLPPGILLGLFTAVFAVASIVAGVVPGNPEDRRGVLALSTLLALAGAAGMAFAPAAAPTLYVLLVATGLGMGFTVGMTLPLDHAQTPAQASAWTVFMLFIGYLIAALGPICFGALRDYTDNHDLGFELLFAVLVLMLCLTTALKPARSGAEGLNQLTEADRA</sequence>
<evidence type="ECO:0000256" key="4">
    <source>
        <dbReference type="SAM" id="Phobius"/>
    </source>
</evidence>
<feature type="transmembrane region" description="Helical" evidence="4">
    <location>
        <begin position="370"/>
        <end position="388"/>
    </location>
</feature>
<feature type="transmembrane region" description="Helical" evidence="4">
    <location>
        <begin position="134"/>
        <end position="158"/>
    </location>
</feature>
<gene>
    <name evidence="6" type="ORF">C1S65_11800</name>
</gene>
<dbReference type="Proteomes" id="UP000251617">
    <property type="component" value="Chromosome"/>
</dbReference>
<feature type="transmembrane region" description="Helical" evidence="4">
    <location>
        <begin position="100"/>
        <end position="122"/>
    </location>
</feature>
<protein>
    <submittedName>
        <fullName evidence="6">MFS transporter</fullName>
    </submittedName>
</protein>
<feature type="transmembrane region" description="Helical" evidence="4">
    <location>
        <begin position="248"/>
        <end position="269"/>
    </location>
</feature>
<dbReference type="SUPFAM" id="SSF103473">
    <property type="entry name" value="MFS general substrate transporter"/>
    <property type="match status" value="1"/>
</dbReference>
<feature type="domain" description="Major facilitator superfamily (MFS) profile" evidence="5">
    <location>
        <begin position="8"/>
        <end position="390"/>
    </location>
</feature>
<evidence type="ECO:0000313" key="6">
    <source>
        <dbReference type="EMBL" id="AXA24763.1"/>
    </source>
</evidence>
<evidence type="ECO:0000313" key="7">
    <source>
        <dbReference type="Proteomes" id="UP000251617"/>
    </source>
</evidence>
<evidence type="ECO:0000256" key="2">
    <source>
        <dbReference type="ARBA" id="ARBA00022989"/>
    </source>
</evidence>
<feature type="transmembrane region" description="Helical" evidence="4">
    <location>
        <begin position="164"/>
        <end position="183"/>
    </location>
</feature>
<dbReference type="InterPro" id="IPR036259">
    <property type="entry name" value="MFS_trans_sf"/>
</dbReference>
<keyword evidence="3 4" id="KW-0472">Membrane</keyword>
<feature type="transmembrane region" description="Helical" evidence="4">
    <location>
        <begin position="276"/>
        <end position="295"/>
    </location>
</feature>
<dbReference type="RefSeq" id="WP_112898112.1">
    <property type="nucleotide sequence ID" value="NZ_CP030750.1"/>
</dbReference>
<feature type="transmembrane region" description="Helical" evidence="4">
    <location>
        <begin position="214"/>
        <end position="233"/>
    </location>
</feature>
<feature type="transmembrane region" description="Helical" evidence="4">
    <location>
        <begin position="335"/>
        <end position="358"/>
    </location>
</feature>
<proteinExistence type="predicted"/>
<dbReference type="AlphaFoldDB" id="A0AAD0L6C6"/>